<proteinExistence type="predicted"/>
<evidence type="ECO:0000256" key="1">
    <source>
        <dbReference type="SAM" id="Phobius"/>
    </source>
</evidence>
<evidence type="ECO:0000313" key="2">
    <source>
        <dbReference type="EMBL" id="RZF50808.1"/>
    </source>
</evidence>
<feature type="transmembrane region" description="Helical" evidence="1">
    <location>
        <begin position="158"/>
        <end position="180"/>
    </location>
</feature>
<sequence>MILKNSFSNDMPFTLSHAVLAPPLSKISKGHLPIAALAIGCMTPDLYRLFTQENIALTHQWSGILFPNLPLGLFFCILWYLLYRPVIYRLFAIQDPLHIHSFDRFVAFSLMSCFAIIIGTATHLIWDGLTHLDFRTFAFETILAQQISLFGFNYPLHFVLQIGSSIIALPFIFRMCLSYFQKYKQDTIIPKEFKVFVWSSLIISSIGGLLSLWDYNRHIASEIWMKEPYFFIGKSINEFTHTALIIFTLSCLLLLFLDRKSPQHF</sequence>
<comment type="caution">
    <text evidence="2">The sequence shown here is derived from an EMBL/GenBank/DDBJ whole genome shotgun (WGS) entry which is preliminary data.</text>
</comment>
<dbReference type="Pfam" id="PF13803">
    <property type="entry name" value="DUF4184"/>
    <property type="match status" value="1"/>
</dbReference>
<feature type="transmembrane region" description="Helical" evidence="1">
    <location>
        <begin position="192"/>
        <end position="213"/>
    </location>
</feature>
<dbReference type="EMBL" id="SGIM01000010">
    <property type="protein sequence ID" value="RZF50808.1"/>
    <property type="molecule type" value="Genomic_DNA"/>
</dbReference>
<dbReference type="Proteomes" id="UP000292110">
    <property type="component" value="Unassembled WGS sequence"/>
</dbReference>
<organism evidence="2 3">
    <name type="scientific">Acinetobacter halotolerans</name>
    <dbReference type="NCBI Taxonomy" id="1752076"/>
    <lineage>
        <taxon>Bacteria</taxon>
        <taxon>Pseudomonadati</taxon>
        <taxon>Pseudomonadota</taxon>
        <taxon>Gammaproteobacteria</taxon>
        <taxon>Moraxellales</taxon>
        <taxon>Moraxellaceae</taxon>
        <taxon>Acinetobacter</taxon>
    </lineage>
</organism>
<gene>
    <name evidence="2" type="ORF">EXE30_12195</name>
</gene>
<name>A0A4Q6X7H3_9GAMM</name>
<keyword evidence="3" id="KW-1185">Reference proteome</keyword>
<dbReference type="AlphaFoldDB" id="A0A4Q6X7H3"/>
<feature type="transmembrane region" description="Helical" evidence="1">
    <location>
        <begin position="239"/>
        <end position="257"/>
    </location>
</feature>
<protein>
    <submittedName>
        <fullName evidence="2">DUF4184 family protein</fullName>
    </submittedName>
</protein>
<accession>A0A4Q6X7H3</accession>
<keyword evidence="1" id="KW-0472">Membrane</keyword>
<evidence type="ECO:0000313" key="3">
    <source>
        <dbReference type="Proteomes" id="UP000292110"/>
    </source>
</evidence>
<reference evidence="2 3" key="1">
    <citation type="submission" date="2019-02" db="EMBL/GenBank/DDBJ databases">
        <title>The draft genome of Acinetobacter halotolerans strain JCM 31009.</title>
        <authorList>
            <person name="Qin J."/>
            <person name="Feng Y."/>
            <person name="Nemec A."/>
            <person name="Zong Z."/>
        </authorList>
    </citation>
    <scope>NUCLEOTIDE SEQUENCE [LARGE SCALE GENOMIC DNA]</scope>
    <source>
        <strain evidence="2 3">JCM 31009</strain>
    </source>
</reference>
<dbReference type="InterPro" id="IPR025238">
    <property type="entry name" value="DUF4184"/>
</dbReference>
<feature type="transmembrane region" description="Helical" evidence="1">
    <location>
        <begin position="64"/>
        <end position="83"/>
    </location>
</feature>
<keyword evidence="1" id="KW-0812">Transmembrane</keyword>
<feature type="transmembrane region" description="Helical" evidence="1">
    <location>
        <begin position="104"/>
        <end position="126"/>
    </location>
</feature>
<keyword evidence="1" id="KW-1133">Transmembrane helix</keyword>